<dbReference type="InterPro" id="IPR002931">
    <property type="entry name" value="Transglutaminase-like"/>
</dbReference>
<dbReference type="EMBL" id="BARS01032010">
    <property type="protein sequence ID" value="GAG24633.1"/>
    <property type="molecule type" value="Genomic_DNA"/>
</dbReference>
<feature type="domain" description="CARDB" evidence="2">
    <location>
        <begin position="150"/>
        <end position="254"/>
    </location>
</feature>
<dbReference type="SUPFAM" id="SSF54001">
    <property type="entry name" value="Cysteine proteinases"/>
    <property type="match status" value="1"/>
</dbReference>
<evidence type="ECO:0008006" key="4">
    <source>
        <dbReference type="Google" id="ProtNLM"/>
    </source>
</evidence>
<evidence type="ECO:0000259" key="1">
    <source>
        <dbReference type="Pfam" id="PF01841"/>
    </source>
</evidence>
<dbReference type="InterPro" id="IPR038765">
    <property type="entry name" value="Papain-like_cys_pep_sf"/>
</dbReference>
<dbReference type="AlphaFoldDB" id="X0WJF9"/>
<dbReference type="InterPro" id="IPR011635">
    <property type="entry name" value="CARDB"/>
</dbReference>
<accession>X0WJF9</accession>
<feature type="non-terminal residue" evidence="3">
    <location>
        <position position="1"/>
    </location>
</feature>
<proteinExistence type="predicted"/>
<dbReference type="InterPro" id="IPR013783">
    <property type="entry name" value="Ig-like_fold"/>
</dbReference>
<dbReference type="Pfam" id="PF07705">
    <property type="entry name" value="CARDB"/>
    <property type="match status" value="1"/>
</dbReference>
<comment type="caution">
    <text evidence="3">The sequence shown here is derived from an EMBL/GenBank/DDBJ whole genome shotgun (WGS) entry which is preliminary data.</text>
</comment>
<feature type="domain" description="Transglutaminase-like" evidence="1">
    <location>
        <begin position="13"/>
        <end position="94"/>
    </location>
</feature>
<evidence type="ECO:0000313" key="3">
    <source>
        <dbReference type="EMBL" id="GAG24633.1"/>
    </source>
</evidence>
<name>X0WJF9_9ZZZZ</name>
<organism evidence="3">
    <name type="scientific">marine sediment metagenome</name>
    <dbReference type="NCBI Taxonomy" id="412755"/>
    <lineage>
        <taxon>unclassified sequences</taxon>
        <taxon>metagenomes</taxon>
        <taxon>ecological metagenomes</taxon>
    </lineage>
</organism>
<gene>
    <name evidence="3" type="ORF">S01H1_49737</name>
</gene>
<reference evidence="3" key="1">
    <citation type="journal article" date="2014" name="Front. Microbiol.">
        <title>High frequency of phylogenetically diverse reductive dehalogenase-homologous genes in deep subseafloor sedimentary metagenomes.</title>
        <authorList>
            <person name="Kawai M."/>
            <person name="Futagami T."/>
            <person name="Toyoda A."/>
            <person name="Takaki Y."/>
            <person name="Nishi S."/>
            <person name="Hori S."/>
            <person name="Arai W."/>
            <person name="Tsubouchi T."/>
            <person name="Morono Y."/>
            <person name="Uchiyama I."/>
            <person name="Ito T."/>
            <person name="Fujiyama A."/>
            <person name="Inagaki F."/>
            <person name="Takami H."/>
        </authorList>
    </citation>
    <scope>NUCLEOTIDE SEQUENCE</scope>
    <source>
        <strain evidence="3">Expedition CK06-06</strain>
    </source>
</reference>
<dbReference type="Gene3D" id="2.60.40.10">
    <property type="entry name" value="Immunoglobulins"/>
    <property type="match status" value="1"/>
</dbReference>
<sequence>ETNFFGDSMFKKKVHGTCSSTAILRGTIFRAAGLPTRLIQTLPLITRYSEDPEPLADRLRMREMAKGYTWGPGSGGANHTYNEVFLNNRWVRVDNSIGTGPFVGDKLFVKAWSSADWNNLKEEWNNKRCFRALDVSDAHPKYESALAKADIAIENRYLNVKKQPDGRFRAGVSIHNYGNTATPQFKVIFYAGDPRKKGRKVYPGHHNAGPIMPRGTWNEGTLPFTLNEGETEIFVIVDPDNMVDELDETNNKASVVIPGRQP</sequence>
<feature type="non-terminal residue" evidence="3">
    <location>
        <position position="262"/>
    </location>
</feature>
<dbReference type="Pfam" id="PF01841">
    <property type="entry name" value="Transglut_core"/>
    <property type="match status" value="1"/>
</dbReference>
<protein>
    <recommendedName>
        <fullName evidence="4">CARDB domain-containing protein</fullName>
    </recommendedName>
</protein>
<evidence type="ECO:0000259" key="2">
    <source>
        <dbReference type="Pfam" id="PF07705"/>
    </source>
</evidence>